<organism evidence="1 2">
    <name type="scientific">Dreissena polymorpha</name>
    <name type="common">Zebra mussel</name>
    <name type="synonym">Mytilus polymorpha</name>
    <dbReference type="NCBI Taxonomy" id="45954"/>
    <lineage>
        <taxon>Eukaryota</taxon>
        <taxon>Metazoa</taxon>
        <taxon>Spiralia</taxon>
        <taxon>Lophotrochozoa</taxon>
        <taxon>Mollusca</taxon>
        <taxon>Bivalvia</taxon>
        <taxon>Autobranchia</taxon>
        <taxon>Heteroconchia</taxon>
        <taxon>Euheterodonta</taxon>
        <taxon>Imparidentia</taxon>
        <taxon>Neoheterodontei</taxon>
        <taxon>Myida</taxon>
        <taxon>Dreissenoidea</taxon>
        <taxon>Dreissenidae</taxon>
        <taxon>Dreissena</taxon>
    </lineage>
</organism>
<proteinExistence type="predicted"/>
<dbReference type="InterPro" id="IPR016186">
    <property type="entry name" value="C-type_lectin-like/link_sf"/>
</dbReference>
<dbReference type="CDD" id="cd00037">
    <property type="entry name" value="CLECT"/>
    <property type="match status" value="1"/>
</dbReference>
<reference evidence="1" key="2">
    <citation type="submission" date="2020-11" db="EMBL/GenBank/DDBJ databases">
        <authorList>
            <person name="McCartney M.A."/>
            <person name="Auch B."/>
            <person name="Kono T."/>
            <person name="Mallez S."/>
            <person name="Becker A."/>
            <person name="Gohl D.M."/>
            <person name="Silverstein K.A.T."/>
            <person name="Koren S."/>
            <person name="Bechman K.B."/>
            <person name="Herman A."/>
            <person name="Abrahante J.E."/>
            <person name="Garbe J."/>
        </authorList>
    </citation>
    <scope>NUCLEOTIDE SEQUENCE</scope>
    <source>
        <strain evidence="1">Duluth1</strain>
        <tissue evidence="1">Whole animal</tissue>
    </source>
</reference>
<evidence type="ECO:0008006" key="3">
    <source>
        <dbReference type="Google" id="ProtNLM"/>
    </source>
</evidence>
<dbReference type="EMBL" id="JAIWYP010000008">
    <property type="protein sequence ID" value="KAH3779240.1"/>
    <property type="molecule type" value="Genomic_DNA"/>
</dbReference>
<name>A0A9D4ILW7_DREPO</name>
<sequence length="68" mass="7922">MGIIDPTSTNSFVAEHSGTTVNYAYWVPEKPGVTGDQQCTLMSRTYGWKRFDYYCFSWDPVVCEYEYE</sequence>
<gene>
    <name evidence="1" type="ORF">DPMN_157040</name>
</gene>
<keyword evidence="2" id="KW-1185">Reference proteome</keyword>
<dbReference type="SUPFAM" id="SSF56436">
    <property type="entry name" value="C-type lectin-like"/>
    <property type="match status" value="1"/>
</dbReference>
<comment type="caution">
    <text evidence="1">The sequence shown here is derived from an EMBL/GenBank/DDBJ whole genome shotgun (WGS) entry which is preliminary data.</text>
</comment>
<reference evidence="1" key="1">
    <citation type="journal article" date="2019" name="bioRxiv">
        <title>The Genome of the Zebra Mussel, Dreissena polymorpha: A Resource for Invasive Species Research.</title>
        <authorList>
            <person name="McCartney M.A."/>
            <person name="Auch B."/>
            <person name="Kono T."/>
            <person name="Mallez S."/>
            <person name="Zhang Y."/>
            <person name="Obille A."/>
            <person name="Becker A."/>
            <person name="Abrahante J.E."/>
            <person name="Garbe J."/>
            <person name="Badalamenti J.P."/>
            <person name="Herman A."/>
            <person name="Mangelson H."/>
            <person name="Liachko I."/>
            <person name="Sullivan S."/>
            <person name="Sone E.D."/>
            <person name="Koren S."/>
            <person name="Silverstein K.A.T."/>
            <person name="Beckman K.B."/>
            <person name="Gohl D.M."/>
        </authorList>
    </citation>
    <scope>NUCLEOTIDE SEQUENCE</scope>
    <source>
        <strain evidence="1">Duluth1</strain>
        <tissue evidence="1">Whole animal</tissue>
    </source>
</reference>
<evidence type="ECO:0000313" key="1">
    <source>
        <dbReference type="EMBL" id="KAH3779240.1"/>
    </source>
</evidence>
<dbReference type="AlphaFoldDB" id="A0A9D4ILW7"/>
<evidence type="ECO:0000313" key="2">
    <source>
        <dbReference type="Proteomes" id="UP000828390"/>
    </source>
</evidence>
<dbReference type="InterPro" id="IPR016187">
    <property type="entry name" value="CTDL_fold"/>
</dbReference>
<protein>
    <recommendedName>
        <fullName evidence="3">C-type lectin domain-containing protein</fullName>
    </recommendedName>
</protein>
<accession>A0A9D4ILW7</accession>
<dbReference type="Gene3D" id="3.10.100.10">
    <property type="entry name" value="Mannose-Binding Protein A, subunit A"/>
    <property type="match status" value="1"/>
</dbReference>
<dbReference type="Proteomes" id="UP000828390">
    <property type="component" value="Unassembled WGS sequence"/>
</dbReference>